<reference evidence="3" key="1">
    <citation type="submission" date="2016-09" db="EMBL/GenBank/DDBJ databases">
        <authorList>
            <person name="Gulvik C.A."/>
        </authorList>
    </citation>
    <scope>NUCLEOTIDE SEQUENCE [LARGE SCALE GENOMIC DNA]</scope>
    <source>
        <strain evidence="3">LMG 8895</strain>
    </source>
</reference>
<keyword evidence="1" id="KW-0472">Membrane</keyword>
<feature type="transmembrane region" description="Helical" evidence="1">
    <location>
        <begin position="117"/>
        <end position="136"/>
    </location>
</feature>
<feature type="transmembrane region" description="Helical" evidence="1">
    <location>
        <begin position="148"/>
        <end position="166"/>
    </location>
</feature>
<dbReference type="EMBL" id="MIJY01000047">
    <property type="protein sequence ID" value="OEG08479.1"/>
    <property type="molecule type" value="Genomic_DNA"/>
</dbReference>
<proteinExistence type="predicted"/>
<organism evidence="2 3">
    <name type="scientific">Enterococcus termitis</name>
    <dbReference type="NCBI Taxonomy" id="332950"/>
    <lineage>
        <taxon>Bacteria</taxon>
        <taxon>Bacillati</taxon>
        <taxon>Bacillota</taxon>
        <taxon>Bacilli</taxon>
        <taxon>Lactobacillales</taxon>
        <taxon>Enterococcaceae</taxon>
        <taxon>Enterococcus</taxon>
    </lineage>
</organism>
<keyword evidence="3" id="KW-1185">Reference proteome</keyword>
<keyword evidence="1" id="KW-1133">Transmembrane helix</keyword>
<sequence length="502" mass="57260">MANVLRKFQRLLYFFSNYISPPLFAVLVIGIITSVLLFVPPINGLADNGNYHRVLNASGLYIANVKDYSYLNYFQKDFAIMQYYNQTSAQFISSQQLFITLAIWLNKLFFSANHFDIRFLGAVYLLFYLPGIYLFVQGLTVGLSKGRSYLIALFVIFLLGDTSYTIYFNSFYLEATSFLASLYIVATIIYLYRTKESSKRGLLWLLLFVSTLILLSLAKRQFGLIFGIVIIGLGLFAFAKIRGTRLILSAVLATFIGLTIFGTVYVPNTMHDIDLYHSLTRGVMLETPTPGARMREGGINRQYGLEKGTTYFDEYSPVSPKSTQVKEQFLDKADSLWVIVDYINHPNEFKQLLDIAVQDVYFVKPSELGNYEQAVGGAPAEQTRFFTFYNRIKAAVYPKSFGFYILFSIALIGVYGVGFYRGIKENKPALIVRFFLILGFLVNMLLIFLSSVIFNGDSDLIRLLFLVSLYFDLISLVLWSDIVGKRLWNDEPVRKEERINEA</sequence>
<feature type="transmembrane region" description="Helical" evidence="1">
    <location>
        <begin position="246"/>
        <end position="266"/>
    </location>
</feature>
<feature type="transmembrane region" description="Helical" evidence="1">
    <location>
        <begin position="223"/>
        <end position="239"/>
    </location>
</feature>
<evidence type="ECO:0008006" key="4">
    <source>
        <dbReference type="Google" id="ProtNLM"/>
    </source>
</evidence>
<gene>
    <name evidence="2" type="ORF">BCR25_13825</name>
</gene>
<dbReference type="Proteomes" id="UP000095094">
    <property type="component" value="Unassembled WGS sequence"/>
</dbReference>
<name>A0A1E5G722_9ENTE</name>
<evidence type="ECO:0000313" key="3">
    <source>
        <dbReference type="Proteomes" id="UP000095094"/>
    </source>
</evidence>
<dbReference type="RefSeq" id="WP_069665316.1">
    <property type="nucleotide sequence ID" value="NZ_JBHUJJ010000001.1"/>
</dbReference>
<feature type="transmembrane region" description="Helical" evidence="1">
    <location>
        <begin position="460"/>
        <end position="479"/>
    </location>
</feature>
<accession>A0A1E5G722</accession>
<dbReference type="OrthoDB" id="129479at2"/>
<dbReference type="AlphaFoldDB" id="A0A1E5G722"/>
<protein>
    <recommendedName>
        <fullName evidence="4">Glycosyltransferase RgtA/B/C/D-like domain-containing protein</fullName>
    </recommendedName>
</protein>
<evidence type="ECO:0000256" key="1">
    <source>
        <dbReference type="SAM" id="Phobius"/>
    </source>
</evidence>
<comment type="caution">
    <text evidence="2">The sequence shown here is derived from an EMBL/GenBank/DDBJ whole genome shotgun (WGS) entry which is preliminary data.</text>
</comment>
<feature type="transmembrane region" description="Helical" evidence="1">
    <location>
        <begin position="12"/>
        <end position="39"/>
    </location>
</feature>
<feature type="transmembrane region" description="Helical" evidence="1">
    <location>
        <begin position="401"/>
        <end position="420"/>
    </location>
</feature>
<feature type="transmembrane region" description="Helical" evidence="1">
    <location>
        <begin position="172"/>
        <end position="192"/>
    </location>
</feature>
<feature type="transmembrane region" description="Helical" evidence="1">
    <location>
        <begin position="432"/>
        <end position="454"/>
    </location>
</feature>
<keyword evidence="1" id="KW-0812">Transmembrane</keyword>
<evidence type="ECO:0000313" key="2">
    <source>
        <dbReference type="EMBL" id="OEG08479.1"/>
    </source>
</evidence>
<feature type="transmembrane region" description="Helical" evidence="1">
    <location>
        <begin position="201"/>
        <end position="217"/>
    </location>
</feature>